<dbReference type="RefSeq" id="WP_170153038.1">
    <property type="nucleotide sequence ID" value="NZ_QNRK01000003.1"/>
</dbReference>
<dbReference type="AlphaFoldDB" id="A0A366FSR5"/>
<dbReference type="EMBL" id="QNRK01000003">
    <property type="protein sequence ID" value="RBP17186.1"/>
    <property type="molecule type" value="Genomic_DNA"/>
</dbReference>
<dbReference type="InterPro" id="IPR037914">
    <property type="entry name" value="SpoVT-AbrB_sf"/>
</dbReference>
<sequence>MTRAIVGRWGKNLAIRFPAELAEAARLNEGERVEIALSGGEVVIRKLPGEATIEALFAGKSPEAWRALYHDAFDWGPDRGRERLDE</sequence>
<dbReference type="GO" id="GO:0003677">
    <property type="term" value="F:DNA binding"/>
    <property type="evidence" value="ECO:0007669"/>
    <property type="project" value="InterPro"/>
</dbReference>
<evidence type="ECO:0000259" key="1">
    <source>
        <dbReference type="SMART" id="SM00966"/>
    </source>
</evidence>
<organism evidence="2 3">
    <name type="scientific">Roseiarcus fermentans</name>
    <dbReference type="NCBI Taxonomy" id="1473586"/>
    <lineage>
        <taxon>Bacteria</taxon>
        <taxon>Pseudomonadati</taxon>
        <taxon>Pseudomonadota</taxon>
        <taxon>Alphaproteobacteria</taxon>
        <taxon>Hyphomicrobiales</taxon>
        <taxon>Roseiarcaceae</taxon>
        <taxon>Roseiarcus</taxon>
    </lineage>
</organism>
<feature type="domain" description="SpoVT-AbrB" evidence="1">
    <location>
        <begin position="7"/>
        <end position="52"/>
    </location>
</feature>
<dbReference type="Pfam" id="PF04014">
    <property type="entry name" value="MazE_antitoxin"/>
    <property type="match status" value="1"/>
</dbReference>
<proteinExistence type="predicted"/>
<evidence type="ECO:0000313" key="2">
    <source>
        <dbReference type="EMBL" id="RBP17186.1"/>
    </source>
</evidence>
<dbReference type="SMART" id="SM00966">
    <property type="entry name" value="SpoVT_AbrB"/>
    <property type="match status" value="1"/>
</dbReference>
<dbReference type="SUPFAM" id="SSF89447">
    <property type="entry name" value="AbrB/MazE/MraZ-like"/>
    <property type="match status" value="1"/>
</dbReference>
<name>A0A366FSR5_9HYPH</name>
<dbReference type="Gene3D" id="2.10.260.10">
    <property type="match status" value="1"/>
</dbReference>
<dbReference type="InterPro" id="IPR007159">
    <property type="entry name" value="SpoVT-AbrB_dom"/>
</dbReference>
<gene>
    <name evidence="2" type="ORF">DFR50_10371</name>
</gene>
<dbReference type="Proteomes" id="UP000253529">
    <property type="component" value="Unassembled WGS sequence"/>
</dbReference>
<evidence type="ECO:0000313" key="3">
    <source>
        <dbReference type="Proteomes" id="UP000253529"/>
    </source>
</evidence>
<protein>
    <submittedName>
        <fullName evidence="2">Antitoxin component of MazEF toxin-antitoxin module</fullName>
    </submittedName>
</protein>
<comment type="caution">
    <text evidence="2">The sequence shown here is derived from an EMBL/GenBank/DDBJ whole genome shotgun (WGS) entry which is preliminary data.</text>
</comment>
<reference evidence="2 3" key="1">
    <citation type="submission" date="2018-06" db="EMBL/GenBank/DDBJ databases">
        <title>Genomic Encyclopedia of Type Strains, Phase IV (KMG-IV): sequencing the most valuable type-strain genomes for metagenomic binning, comparative biology and taxonomic classification.</title>
        <authorList>
            <person name="Goeker M."/>
        </authorList>
    </citation>
    <scope>NUCLEOTIDE SEQUENCE [LARGE SCALE GENOMIC DNA]</scope>
    <source>
        <strain evidence="2 3">DSM 24875</strain>
    </source>
</reference>
<keyword evidence="3" id="KW-1185">Reference proteome</keyword>
<accession>A0A366FSR5</accession>